<dbReference type="Proteomes" id="UP000530060">
    <property type="component" value="Unassembled WGS sequence"/>
</dbReference>
<feature type="transmembrane region" description="Helical" evidence="1">
    <location>
        <begin position="313"/>
        <end position="334"/>
    </location>
</feature>
<evidence type="ECO:0000313" key="3">
    <source>
        <dbReference type="Proteomes" id="UP000530060"/>
    </source>
</evidence>
<keyword evidence="3" id="KW-1185">Reference proteome</keyword>
<keyword evidence="1" id="KW-1133">Transmembrane helix</keyword>
<feature type="transmembrane region" description="Helical" evidence="1">
    <location>
        <begin position="261"/>
        <end position="281"/>
    </location>
</feature>
<feature type="transmembrane region" description="Helical" evidence="1">
    <location>
        <begin position="287"/>
        <end position="308"/>
    </location>
</feature>
<comment type="caution">
    <text evidence="2">The sequence shown here is derived from an EMBL/GenBank/DDBJ whole genome shotgun (WGS) entry which is preliminary data.</text>
</comment>
<feature type="transmembrane region" description="Helical" evidence="1">
    <location>
        <begin position="340"/>
        <end position="369"/>
    </location>
</feature>
<keyword evidence="1" id="KW-0812">Transmembrane</keyword>
<sequence>MIHKLILNNRHPQGWRLFFFLVLVMFGITQETMAHQTPSTIVLLDVNPKTVSVELQLPLGELELAFGHEITKDPEHLIEKFGSQLKEYLLAHIHPMTIKDKPWLVEVTNMTVVKAEQTMSAPYQEITVQLVLISPAGESTRKFIFDYDVIMHQLVTHSALVSIRSDWELGKTNKEPVKVGVIRVDTRSTLIYPLEVNLEKGGNWWTGFKGMFFLGMEHIREGTDHLLFLLVLLLPAPLVINRKRWENFGGTKYSIMRLLKIVTAFTIGHSITLLIGASGWINLPVKPVEILIAVSILISAIHAIYPIFPNKEVYVAAGFGLIHGLAFATVLSVLNLDTGVMVLSILGFNIGIEIMQLFVVILIIPWLILLSQTPVYKWVRIVWALLAGITSLAWILERVSEKPNKISILIQSNYEYAPWGILILAFFSLTIFGVNYWIKRKKHTSQYTIS</sequence>
<feature type="transmembrane region" description="Helical" evidence="1">
    <location>
        <begin position="378"/>
        <end position="396"/>
    </location>
</feature>
<reference evidence="2 3" key="1">
    <citation type="submission" date="2020-06" db="EMBL/GenBank/DDBJ databases">
        <authorList>
            <person name="Criscuolo A."/>
        </authorList>
    </citation>
    <scope>NUCLEOTIDE SEQUENCE [LARGE SCALE GENOMIC DNA]</scope>
    <source>
        <strain evidence="3">CIP 111411</strain>
    </source>
</reference>
<dbReference type="Pfam" id="PF13795">
    <property type="entry name" value="HupE_UreJ_2"/>
    <property type="match status" value="1"/>
</dbReference>
<name>A0A6V6YMN8_9FLAO</name>
<dbReference type="AlphaFoldDB" id="A0A6V6YMN8"/>
<evidence type="ECO:0000313" key="2">
    <source>
        <dbReference type="EMBL" id="CAD0000626.1"/>
    </source>
</evidence>
<feature type="transmembrane region" description="Helical" evidence="1">
    <location>
        <begin position="222"/>
        <end position="240"/>
    </location>
</feature>
<organism evidence="2 3">
    <name type="scientific">Flavobacterium salmonis</name>
    <dbReference type="NCBI Taxonomy" id="2654844"/>
    <lineage>
        <taxon>Bacteria</taxon>
        <taxon>Pseudomonadati</taxon>
        <taxon>Bacteroidota</taxon>
        <taxon>Flavobacteriia</taxon>
        <taxon>Flavobacteriales</taxon>
        <taxon>Flavobacteriaceae</taxon>
        <taxon>Flavobacterium</taxon>
    </lineage>
</organism>
<evidence type="ECO:0000256" key="1">
    <source>
        <dbReference type="SAM" id="Phobius"/>
    </source>
</evidence>
<accession>A0A6V6YMN8</accession>
<dbReference type="RefSeq" id="WP_180907528.1">
    <property type="nucleotide sequence ID" value="NZ_CAIJDP010000045.1"/>
</dbReference>
<gene>
    <name evidence="2" type="ORF">FLAT13_00120</name>
</gene>
<keyword evidence="1" id="KW-0472">Membrane</keyword>
<dbReference type="EMBL" id="CAIJDP010000045">
    <property type="protein sequence ID" value="CAD0000626.1"/>
    <property type="molecule type" value="Genomic_DNA"/>
</dbReference>
<protein>
    <recommendedName>
        <fullName evidence="4">HupE / UreJ protein</fullName>
    </recommendedName>
</protein>
<proteinExistence type="predicted"/>
<evidence type="ECO:0008006" key="4">
    <source>
        <dbReference type="Google" id="ProtNLM"/>
    </source>
</evidence>
<feature type="transmembrane region" description="Helical" evidence="1">
    <location>
        <begin position="416"/>
        <end position="438"/>
    </location>
</feature>
<dbReference type="InterPro" id="IPR032809">
    <property type="entry name" value="Put_HupE_UreJ"/>
</dbReference>